<dbReference type="Pfam" id="PF13569">
    <property type="entry name" value="DUF4132"/>
    <property type="match status" value="1"/>
</dbReference>
<organism evidence="2 3">
    <name type="scientific">Massilia violaceinigra</name>
    <dbReference type="NCBI Taxonomy" id="2045208"/>
    <lineage>
        <taxon>Bacteria</taxon>
        <taxon>Pseudomonadati</taxon>
        <taxon>Pseudomonadota</taxon>
        <taxon>Betaproteobacteria</taxon>
        <taxon>Burkholderiales</taxon>
        <taxon>Oxalobacteraceae</taxon>
        <taxon>Telluria group</taxon>
        <taxon>Massilia</taxon>
    </lineage>
</organism>
<keyword evidence="3" id="KW-1185">Reference proteome</keyword>
<reference evidence="2 3" key="1">
    <citation type="submission" date="2020-10" db="EMBL/GenBank/DDBJ databases">
        <title>Genome analysis of Massilia species.</title>
        <authorList>
            <person name="Jung D.-H."/>
        </authorList>
    </citation>
    <scope>NUCLEOTIDE SEQUENCE [LARGE SCALE GENOMIC DNA]</scope>
    <source>
        <strain evidence="3">sipir</strain>
    </source>
</reference>
<dbReference type="RefSeq" id="WP_243491834.1">
    <property type="nucleotide sequence ID" value="NZ_CP063361.1"/>
</dbReference>
<protein>
    <submittedName>
        <fullName evidence="2">DUF4132 domain-containing protein</fullName>
    </submittedName>
</protein>
<evidence type="ECO:0000313" key="2">
    <source>
        <dbReference type="EMBL" id="UOD30601.1"/>
    </source>
</evidence>
<dbReference type="EMBL" id="CP063361">
    <property type="protein sequence ID" value="UOD30601.1"/>
    <property type="molecule type" value="Genomic_DNA"/>
</dbReference>
<gene>
    <name evidence="2" type="ORF">INH39_02300</name>
</gene>
<proteinExistence type="predicted"/>
<name>A0ABY4A790_9BURK</name>
<accession>A0ABY4A790</accession>
<evidence type="ECO:0000313" key="3">
    <source>
        <dbReference type="Proteomes" id="UP000831532"/>
    </source>
</evidence>
<feature type="domain" description="DUF4132" evidence="1">
    <location>
        <begin position="892"/>
        <end position="1087"/>
    </location>
</feature>
<dbReference type="Proteomes" id="UP000831532">
    <property type="component" value="Chromosome"/>
</dbReference>
<dbReference type="InterPro" id="IPR025406">
    <property type="entry name" value="DUF4132"/>
</dbReference>
<sequence length="1172" mass="127183">MQHSEPTSGSPANVAPLSGAVAPWLACEPVLDVPAAMAALAMPSRRFPGTPACADPDRAWELFLTHARAARKPEFDRCEPEFVAAARQADARVEQGVRAGSLLSDAVMLGMSTLFEDRLARSDGSPFVDFLVAERGLPYALEVLLTGVEKMRIDVDDKRLGQPWCVGAAGQQWQFSRHRGSFSMAELAYRGHLAHASDDIWMQCVQAIRNCLERVPPHRQVLLALLLPDVPEVSDALVMEREYDLRSFDFWLNLTVSAPVREQTLALRARMMAMLPGSLGGECQYHSEPFAVATLLQEYGADAVALLAPGVTVRVTGEALLCIGTPEAVTALARGLTGKYNKAGVLDRLRAAVSRWPYAALAGLAELSATDGPIPLAGRSLLATLVSEHAAQLPAFKPWISEQAAAVLDDFAARFALAGQIADPADLPPVLANPPWLKPRKKTLAALALAPLPLAPAEHWTADQREDMRSEERYSAYPWNARRVAAPEQAAAAIEAGDLDALLAIWQACVGDGHYLGGCVHAIVDMPEPYNAAVWNALAQHPINSPGYAVATLGLRGLPGLVAMCERRPADDLVYAQYIAAIELAAPVARALATLKTYAVRAAARRWLLAYPEHAACGLLAPALGKAGRAREYAAAALRMMAGAGHEALLIEVAARYQQPAVLVALRAMLNQHPLDLFPAKFGAAPAFWTPHSWTRPRLASNGKALPDAALDALGAMLRFPQTEGVYAGLDQVRQACTPACLTAFAWELFCEWQEDGMDSKENWVFNALRVFGDDDVARKLTALIRSWPGAGQHARAVAGLDVLAAIGTDTAMLLLNGIAHRVKFKGLQESAREKIRQIAEARNMTAEELEDRIVPDLGLDDDGALLLDFGPRQFRVGFDETLKPYVRDQDGARLAELPKPKPGDDAELARAAAERYKLLKKDAGAIAAQQVLRLEVAMCARRRWQTVVFNTFLAGHPLVRHLVQRLVWGVYVDGRLAWGVYVDGRLASCFRADPDGGFTNAGDDAYTLGTGDDVRIGVVHLLEMPAADVAAFGQLFADYELMQPFAQLGRDTYALTSAELASDRLQRWDGVVVPTGKVLGLTNRGWRRGRTQEHSYVWEFTKACDDGRLVELSITPGIMLTLKDEHDEQTLKQVSFGSTGRHGRVDKSAPLAALDPIAASELIRDLQWLGA</sequence>
<evidence type="ECO:0000259" key="1">
    <source>
        <dbReference type="Pfam" id="PF13569"/>
    </source>
</evidence>